<dbReference type="GO" id="GO:0006865">
    <property type="term" value="P:amino acid transport"/>
    <property type="evidence" value="ECO:0007669"/>
    <property type="project" value="UniProtKB-KW"/>
</dbReference>
<evidence type="ECO:0000313" key="7">
    <source>
        <dbReference type="EMBL" id="TCP36220.1"/>
    </source>
</evidence>
<gene>
    <name evidence="7" type="ORF">EV659_103107</name>
</gene>
<comment type="similarity">
    <text evidence="1">Belongs to the leucine-binding protein family.</text>
</comment>
<dbReference type="InParanoid" id="A0A4R2PKX6"/>
<dbReference type="EMBL" id="SLXO01000003">
    <property type="protein sequence ID" value="TCP36220.1"/>
    <property type="molecule type" value="Genomic_DNA"/>
</dbReference>
<evidence type="ECO:0000256" key="4">
    <source>
        <dbReference type="SAM" id="MobiDB-lite"/>
    </source>
</evidence>
<feature type="domain" description="Leucine-binding protein" evidence="6">
    <location>
        <begin position="72"/>
        <end position="235"/>
    </location>
</feature>
<dbReference type="RefSeq" id="WP_132707780.1">
    <property type="nucleotide sequence ID" value="NZ_JACIGF010000003.1"/>
</dbReference>
<dbReference type="PANTHER" id="PTHR30483">
    <property type="entry name" value="LEUCINE-SPECIFIC-BINDING PROTEIN"/>
    <property type="match status" value="1"/>
</dbReference>
<protein>
    <submittedName>
        <fullName evidence="7">Amino acid/amide ABC transporter substrate-binding protein (HAAT family)</fullName>
    </submittedName>
</protein>
<feature type="signal peptide" evidence="5">
    <location>
        <begin position="1"/>
        <end position="26"/>
    </location>
</feature>
<dbReference type="PANTHER" id="PTHR30483:SF6">
    <property type="entry name" value="PERIPLASMIC BINDING PROTEIN OF ABC TRANSPORTER FOR NATURAL AMINO ACIDS"/>
    <property type="match status" value="1"/>
</dbReference>
<dbReference type="CDD" id="cd06339">
    <property type="entry name" value="PBP1_YraM_LppC_lipoprotein-like"/>
    <property type="match status" value="1"/>
</dbReference>
<dbReference type="InterPro" id="IPR051010">
    <property type="entry name" value="BCAA_transport"/>
</dbReference>
<dbReference type="InterPro" id="IPR028081">
    <property type="entry name" value="Leu-bd"/>
</dbReference>
<evidence type="ECO:0000256" key="3">
    <source>
        <dbReference type="ARBA" id="ARBA00022970"/>
    </source>
</evidence>
<evidence type="ECO:0000313" key="8">
    <source>
        <dbReference type="Proteomes" id="UP000295399"/>
    </source>
</evidence>
<organism evidence="7 8">
    <name type="scientific">Rhodothalassium salexigens DSM 2132</name>
    <dbReference type="NCBI Taxonomy" id="1188247"/>
    <lineage>
        <taxon>Bacteria</taxon>
        <taxon>Pseudomonadati</taxon>
        <taxon>Pseudomonadota</taxon>
        <taxon>Alphaproteobacteria</taxon>
        <taxon>Rhodothalassiales</taxon>
        <taxon>Rhodothalassiaceae</taxon>
        <taxon>Rhodothalassium</taxon>
    </lineage>
</organism>
<dbReference type="Pfam" id="PF13458">
    <property type="entry name" value="Peripla_BP_6"/>
    <property type="match status" value="1"/>
</dbReference>
<feature type="chain" id="PRO_5020583301" evidence="5">
    <location>
        <begin position="27"/>
        <end position="447"/>
    </location>
</feature>
<comment type="caution">
    <text evidence="7">The sequence shown here is derived from an EMBL/GenBank/DDBJ whole genome shotgun (WGS) entry which is preliminary data.</text>
</comment>
<evidence type="ECO:0000256" key="2">
    <source>
        <dbReference type="ARBA" id="ARBA00022729"/>
    </source>
</evidence>
<evidence type="ECO:0000259" key="6">
    <source>
        <dbReference type="Pfam" id="PF13458"/>
    </source>
</evidence>
<name>A0A4R2PKX6_RHOSA</name>
<keyword evidence="8" id="KW-1185">Reference proteome</keyword>
<evidence type="ECO:0000256" key="5">
    <source>
        <dbReference type="SAM" id="SignalP"/>
    </source>
</evidence>
<dbReference type="Proteomes" id="UP000295399">
    <property type="component" value="Unassembled WGS sequence"/>
</dbReference>
<sequence length="447" mass="47104">MGLRATVLRRLHPAALASLLVLSGCAASSQAPAPSTPAAPPASAQGPDMGALLLDDGSDVYRSAVTEDTGRQITVALLAPLTGRGERVGAALRDAAVMALFDAYDPRLDLRVFDTGGQPDGAERAARQAVDAGARLILGPLYGASVKAAGPIARAADIPLVGFSNDRAVAGNGVYLLSYLPEQQVARVARYAAAKGHRAFAALVPEGDYGDRALAALGRALDGTRADLTRVESHPRTVEGVYEPVKRLADYDRRRAAYRDEVAFLRDMEGGMAADLLADLAGKETLGALAFDTVLIPEGPPLVRTIATLLPFYEVDTQAVRVLGTMRWDGVDLSNEPAMVGAWYAAPDPERVDGFLDRFDRVYGDRPPRLATLGYDAMALAAVLARDFDAGQISRADLEDGAGFSGVGGLFRFRRDGTAERALAILEVVEGGATVIDAPPGSFYTLN</sequence>
<dbReference type="InterPro" id="IPR028082">
    <property type="entry name" value="Peripla_BP_I"/>
</dbReference>
<reference evidence="7 8" key="1">
    <citation type="submission" date="2019-03" db="EMBL/GenBank/DDBJ databases">
        <title>Genomic Encyclopedia of Type Strains, Phase IV (KMG-IV): sequencing the most valuable type-strain genomes for metagenomic binning, comparative biology and taxonomic classification.</title>
        <authorList>
            <person name="Goeker M."/>
        </authorList>
    </citation>
    <scope>NUCLEOTIDE SEQUENCE [LARGE SCALE GENOMIC DNA]</scope>
    <source>
        <strain evidence="7 8">DSM 2132</strain>
    </source>
</reference>
<feature type="region of interest" description="Disordered" evidence="4">
    <location>
        <begin position="30"/>
        <end position="49"/>
    </location>
</feature>
<dbReference type="PROSITE" id="PS51257">
    <property type="entry name" value="PROKAR_LIPOPROTEIN"/>
    <property type="match status" value="1"/>
</dbReference>
<keyword evidence="3" id="KW-0813">Transport</keyword>
<dbReference type="SUPFAM" id="SSF53822">
    <property type="entry name" value="Periplasmic binding protein-like I"/>
    <property type="match status" value="1"/>
</dbReference>
<dbReference type="Gene3D" id="3.40.50.2300">
    <property type="match status" value="2"/>
</dbReference>
<evidence type="ECO:0000256" key="1">
    <source>
        <dbReference type="ARBA" id="ARBA00010062"/>
    </source>
</evidence>
<accession>A0A4R2PKX6</accession>
<dbReference type="AlphaFoldDB" id="A0A4R2PKX6"/>
<proteinExistence type="inferred from homology"/>
<keyword evidence="3" id="KW-0029">Amino-acid transport</keyword>
<keyword evidence="2 5" id="KW-0732">Signal</keyword>
<dbReference type="OrthoDB" id="7210494at2"/>